<dbReference type="InterPro" id="IPR050730">
    <property type="entry name" value="UBX_domain-protein"/>
</dbReference>
<dbReference type="CDD" id="cd14351">
    <property type="entry name" value="UBA_Ubx1_like"/>
    <property type="match status" value="1"/>
</dbReference>
<dbReference type="Proteomes" id="UP001497516">
    <property type="component" value="Chromosome 7"/>
</dbReference>
<dbReference type="InterPro" id="IPR001012">
    <property type="entry name" value="UBX_dom"/>
</dbReference>
<gene>
    <name evidence="5" type="ORF">LTRI10_LOCUS41228</name>
</gene>
<feature type="region of interest" description="Disordered" evidence="3">
    <location>
        <begin position="411"/>
        <end position="440"/>
    </location>
</feature>
<dbReference type="EMBL" id="OZ034820">
    <property type="protein sequence ID" value="CAL1401151.1"/>
    <property type="molecule type" value="Genomic_DNA"/>
</dbReference>
<dbReference type="SUPFAM" id="SSF54236">
    <property type="entry name" value="Ubiquitin-like"/>
    <property type="match status" value="1"/>
</dbReference>
<dbReference type="Gene3D" id="1.10.8.10">
    <property type="entry name" value="DNA helicase RuvA subunit, C-terminal domain"/>
    <property type="match status" value="1"/>
</dbReference>
<evidence type="ECO:0000256" key="2">
    <source>
        <dbReference type="SAM" id="Coils"/>
    </source>
</evidence>
<dbReference type="SMART" id="SM00166">
    <property type="entry name" value="UBX"/>
    <property type="match status" value="1"/>
</dbReference>
<dbReference type="SUPFAM" id="SSF46934">
    <property type="entry name" value="UBA-like"/>
    <property type="match status" value="1"/>
</dbReference>
<dbReference type="InterPro" id="IPR009060">
    <property type="entry name" value="UBA-like_sf"/>
</dbReference>
<proteinExistence type="predicted"/>
<evidence type="ECO:0000256" key="3">
    <source>
        <dbReference type="SAM" id="MobiDB-lite"/>
    </source>
</evidence>
<feature type="region of interest" description="Disordered" evidence="3">
    <location>
        <begin position="282"/>
        <end position="377"/>
    </location>
</feature>
<dbReference type="Pfam" id="PF00789">
    <property type="entry name" value="UBX"/>
    <property type="match status" value="1"/>
</dbReference>
<evidence type="ECO:0000259" key="4">
    <source>
        <dbReference type="PROSITE" id="PS50033"/>
    </source>
</evidence>
<dbReference type="GO" id="GO:0043130">
    <property type="term" value="F:ubiquitin binding"/>
    <property type="evidence" value="ECO:0007669"/>
    <property type="project" value="TreeGrafter"/>
</dbReference>
<dbReference type="AlphaFoldDB" id="A0AAV2FRZ1"/>
<dbReference type="Gene3D" id="3.10.20.90">
    <property type="entry name" value="Phosphatidylinositol 3-kinase Catalytic Subunit, Chain A, domain 1"/>
    <property type="match status" value="1"/>
</dbReference>
<feature type="compositionally biased region" description="Polar residues" evidence="3">
    <location>
        <begin position="347"/>
        <end position="365"/>
    </location>
</feature>
<keyword evidence="2" id="KW-0175">Coiled coil</keyword>
<name>A0AAV2FRZ1_9ROSI</name>
<keyword evidence="6" id="KW-1185">Reference proteome</keyword>
<dbReference type="CDD" id="cd01767">
    <property type="entry name" value="UBX"/>
    <property type="match status" value="1"/>
</dbReference>
<protein>
    <recommendedName>
        <fullName evidence="4">UBX domain-containing protein</fullName>
    </recommendedName>
</protein>
<reference evidence="5 6" key="1">
    <citation type="submission" date="2024-04" db="EMBL/GenBank/DDBJ databases">
        <authorList>
            <person name="Fracassetti M."/>
        </authorList>
    </citation>
    <scope>NUCLEOTIDE SEQUENCE [LARGE SCALE GENOMIC DNA]</scope>
</reference>
<evidence type="ECO:0000313" key="5">
    <source>
        <dbReference type="EMBL" id="CAL1401151.1"/>
    </source>
</evidence>
<dbReference type="InterPro" id="IPR029071">
    <property type="entry name" value="Ubiquitin-like_domsf"/>
</dbReference>
<evidence type="ECO:0000256" key="1">
    <source>
        <dbReference type="ARBA" id="ARBA00022786"/>
    </source>
</evidence>
<sequence length="590" mass="64440">MARTNQEAIDTFISITGATESVAVQKLEEHAGDLNAAVNAHFTEGDRSSFNAPSVPAREDDMMDIDDDPIETAPARRHPLSLLSDPGLTNPFSLLDPQFPRRLFDGVSDFGSRAPFVTQPRQVREIPIEVKDSSDSSGRSGHGPVIEDVTGTDLAHETGIHGTVIIDDEEDDDIILPGPNANAAANRDGQDVDVLGVSSHEGLRPGAPVINNSLEYSNDIEEEMVRAAIEASKREAGELSDPGPWQRQYHSGDAELEHAVSLSMKAAEQEKAMRELKGKVAAVSDAGASSEPETKIGESNGRLEAGGSSIQDEVEEDVEEQPLVRHRSRRTSSSSLEFTKDGGTEADQPSTAIANNNASSETGINGNAFPTEWGGISSEEHDEAVMLEAAMFGGIPEASGYQFPYAPHQFMQREGGPYRRPAPRPPSPSLQAQRSIREQQDDEYLASLAADREKAEARRLEEEAARAAALEQERLKEEENRRKLDEAQEIERHLAAKEASLPQEPTPDEENAVTLLVRTPDGARHGRRFLKSDRLQSLFDFIDVTRVVKPGTYRLVRPYPRQAFSDGETALTLSELGLTSKQEALFLELI</sequence>
<dbReference type="PANTHER" id="PTHR23322">
    <property type="entry name" value="FAS-ASSOCIATED PROTEIN"/>
    <property type="match status" value="1"/>
</dbReference>
<accession>A0AAV2FRZ1</accession>
<keyword evidence="1" id="KW-0833">Ubl conjugation pathway</keyword>
<dbReference type="PANTHER" id="PTHR23322:SF93">
    <property type="entry name" value="UBX DOMAIN-CONTAINING PROTEIN 8"/>
    <property type="match status" value="1"/>
</dbReference>
<organism evidence="5 6">
    <name type="scientific">Linum trigynum</name>
    <dbReference type="NCBI Taxonomy" id="586398"/>
    <lineage>
        <taxon>Eukaryota</taxon>
        <taxon>Viridiplantae</taxon>
        <taxon>Streptophyta</taxon>
        <taxon>Embryophyta</taxon>
        <taxon>Tracheophyta</taxon>
        <taxon>Spermatophyta</taxon>
        <taxon>Magnoliopsida</taxon>
        <taxon>eudicotyledons</taxon>
        <taxon>Gunneridae</taxon>
        <taxon>Pentapetalae</taxon>
        <taxon>rosids</taxon>
        <taxon>fabids</taxon>
        <taxon>Malpighiales</taxon>
        <taxon>Linaceae</taxon>
        <taxon>Linum</taxon>
    </lineage>
</organism>
<dbReference type="PROSITE" id="PS50033">
    <property type="entry name" value="UBX"/>
    <property type="match status" value="1"/>
</dbReference>
<dbReference type="Pfam" id="PF14555">
    <property type="entry name" value="UBA_4"/>
    <property type="match status" value="1"/>
</dbReference>
<evidence type="ECO:0000313" key="6">
    <source>
        <dbReference type="Proteomes" id="UP001497516"/>
    </source>
</evidence>
<feature type="domain" description="UBX" evidence="4">
    <location>
        <begin position="508"/>
        <end position="586"/>
    </location>
</feature>
<feature type="coiled-coil region" evidence="2">
    <location>
        <begin position="445"/>
        <end position="490"/>
    </location>
</feature>